<dbReference type="EMBL" id="JACFYF010000031">
    <property type="protein sequence ID" value="MBA5764660.1"/>
    <property type="molecule type" value="Genomic_DNA"/>
</dbReference>
<dbReference type="RefSeq" id="WP_062855274.1">
    <property type="nucleotide sequence ID" value="NZ_JACFYF010000031.1"/>
</dbReference>
<comment type="caution">
    <text evidence="1">The sequence shown here is derived from an EMBL/GenBank/DDBJ whole genome shotgun (WGS) entry which is preliminary data.</text>
</comment>
<sequence>MKSRDLKTIYDVIVTEYKMEHIGEGRFLHSFKPKTTNTLYQFEANGVAEMEEGERYNIGFREDKDGRKIVDLSCISKSDSVNPMLSYMYAKEFSKARHTVNKQKNDERVTHEATDGYYWGKKYAWREFGLVISKDAFYAYLEQIGHPKVPCITANPDMAFSNDPSTAYKEEGLAEAMELLITTAEKKTKALYKSPHYSKRFSIRGVEAITDKK</sequence>
<protein>
    <submittedName>
        <fullName evidence="1">Uncharacterized protein</fullName>
    </submittedName>
</protein>
<dbReference type="Proteomes" id="UP000571701">
    <property type="component" value="Unassembled WGS sequence"/>
</dbReference>
<dbReference type="AlphaFoldDB" id="A0A7W2FUT1"/>
<evidence type="ECO:0000313" key="2">
    <source>
        <dbReference type="Proteomes" id="UP000571701"/>
    </source>
</evidence>
<evidence type="ECO:0000313" key="1">
    <source>
        <dbReference type="EMBL" id="MBA5764660.1"/>
    </source>
</evidence>
<gene>
    <name evidence="1" type="ORF">H2O73_20060</name>
</gene>
<keyword evidence="2" id="KW-1185">Reference proteome</keyword>
<reference evidence="1 2" key="1">
    <citation type="submission" date="2020-07" db="EMBL/GenBank/DDBJ databases">
        <title>Vibrio marinisediminis sp. nov., isolated from marine sediment.</title>
        <authorList>
            <person name="Ji X."/>
        </authorList>
    </citation>
    <scope>NUCLEOTIDE SEQUENCE [LARGE SCALE GENOMIC DNA]</scope>
    <source>
        <strain evidence="1 2">404</strain>
    </source>
</reference>
<accession>A0A7W2FUT1</accession>
<name>A0A7W2FUT1_9VIBR</name>
<proteinExistence type="predicted"/>
<organism evidence="1 2">
    <name type="scientific">Vibrio marinisediminis</name>
    <dbReference type="NCBI Taxonomy" id="2758441"/>
    <lineage>
        <taxon>Bacteria</taxon>
        <taxon>Pseudomonadati</taxon>
        <taxon>Pseudomonadota</taxon>
        <taxon>Gammaproteobacteria</taxon>
        <taxon>Vibrionales</taxon>
        <taxon>Vibrionaceae</taxon>
        <taxon>Vibrio</taxon>
    </lineage>
</organism>